<sequence>MSKSLKKIVEESREKNQPEVDMCDRGISNMLDVPGLCSAYNVIVQLICTELKL</sequence>
<keyword evidence="2" id="KW-1185">Reference proteome</keyword>
<evidence type="ECO:0000313" key="1">
    <source>
        <dbReference type="Ensembl" id="ENSOSUP00000004075.1"/>
    </source>
</evidence>
<name>A0A8C8AE37_9STRI</name>
<reference evidence="1" key="2">
    <citation type="submission" date="2025-09" db="UniProtKB">
        <authorList>
            <consortium name="Ensembl"/>
        </authorList>
    </citation>
    <scope>IDENTIFICATION</scope>
</reference>
<dbReference type="Ensembl" id="ENSOSUT00000004208.1">
    <property type="protein sequence ID" value="ENSOSUP00000004075.1"/>
    <property type="gene ID" value="ENSOSUG00000002985.1"/>
</dbReference>
<reference evidence="1" key="1">
    <citation type="submission" date="2025-08" db="UniProtKB">
        <authorList>
            <consortium name="Ensembl"/>
        </authorList>
    </citation>
    <scope>IDENTIFICATION</scope>
</reference>
<accession>A0A8C8AE37</accession>
<proteinExistence type="predicted"/>
<evidence type="ECO:0000313" key="2">
    <source>
        <dbReference type="Proteomes" id="UP000694552"/>
    </source>
</evidence>
<protein>
    <submittedName>
        <fullName evidence="1">Uncharacterized protein</fullName>
    </submittedName>
</protein>
<dbReference type="AlphaFoldDB" id="A0A8C8AE37"/>
<organism evidence="1 2">
    <name type="scientific">Otus sunia</name>
    <name type="common">Oriental scops-owl</name>
    <dbReference type="NCBI Taxonomy" id="257818"/>
    <lineage>
        <taxon>Eukaryota</taxon>
        <taxon>Metazoa</taxon>
        <taxon>Chordata</taxon>
        <taxon>Craniata</taxon>
        <taxon>Vertebrata</taxon>
        <taxon>Euteleostomi</taxon>
        <taxon>Archelosauria</taxon>
        <taxon>Archosauria</taxon>
        <taxon>Dinosauria</taxon>
        <taxon>Saurischia</taxon>
        <taxon>Theropoda</taxon>
        <taxon>Coelurosauria</taxon>
        <taxon>Aves</taxon>
        <taxon>Neognathae</taxon>
        <taxon>Neoaves</taxon>
        <taxon>Telluraves</taxon>
        <taxon>Strigiformes</taxon>
        <taxon>Strigidae</taxon>
        <taxon>Otus</taxon>
    </lineage>
</organism>
<dbReference type="Proteomes" id="UP000694552">
    <property type="component" value="Unplaced"/>
</dbReference>